<keyword evidence="1" id="KW-1133">Transmembrane helix</keyword>
<keyword evidence="3" id="KW-1185">Reference proteome</keyword>
<accession>A0A3P5XI27</accession>
<evidence type="ECO:0000313" key="2">
    <source>
        <dbReference type="EMBL" id="VDC31190.1"/>
    </source>
</evidence>
<protein>
    <recommendedName>
        <fullName evidence="4">Heavy-metal resistance</fullName>
    </recommendedName>
</protein>
<reference evidence="2 3" key="1">
    <citation type="submission" date="2018-11" db="EMBL/GenBank/DDBJ databases">
        <authorList>
            <person name="Criscuolo A."/>
        </authorList>
    </citation>
    <scope>NUCLEOTIDE SEQUENCE [LARGE SCALE GENOMIC DNA]</scope>
    <source>
        <strain evidence="2">ACIP111625</strain>
    </source>
</reference>
<keyword evidence="1" id="KW-0812">Transmembrane</keyword>
<keyword evidence="1" id="KW-0472">Membrane</keyword>
<evidence type="ECO:0000313" key="3">
    <source>
        <dbReference type="Proteomes" id="UP000277498"/>
    </source>
</evidence>
<proteinExistence type="predicted"/>
<dbReference type="Pfam" id="PF13801">
    <property type="entry name" value="Metal_resist"/>
    <property type="match status" value="1"/>
</dbReference>
<feature type="transmembrane region" description="Helical" evidence="1">
    <location>
        <begin position="20"/>
        <end position="42"/>
    </location>
</feature>
<dbReference type="AlphaFoldDB" id="A0A3P5XI27"/>
<evidence type="ECO:0008006" key="4">
    <source>
        <dbReference type="Google" id="ProtNLM"/>
    </source>
</evidence>
<organism evidence="2 3">
    <name type="scientific">Pseudogemmobacter humi</name>
    <dbReference type="NCBI Taxonomy" id="2483812"/>
    <lineage>
        <taxon>Bacteria</taxon>
        <taxon>Pseudomonadati</taxon>
        <taxon>Pseudomonadota</taxon>
        <taxon>Alphaproteobacteria</taxon>
        <taxon>Rhodobacterales</taxon>
        <taxon>Paracoccaceae</taxon>
        <taxon>Pseudogemmobacter</taxon>
    </lineage>
</organism>
<gene>
    <name evidence="2" type="ORF">XINFAN_02782</name>
</gene>
<dbReference type="InterPro" id="IPR025961">
    <property type="entry name" value="Metal_resist"/>
</dbReference>
<dbReference type="OrthoDB" id="7876971at2"/>
<name>A0A3P5XI27_9RHOB</name>
<sequence>MSGKISAPEAPARTRGWVKVLLAVSLALNLAVAGLAAGSWLGHEKGGGTSRRDSGLGPLASAMTREDWRAMRPAWVSRNPDLGRGAEALRAEYDPLLAALRAEPFEVEALHEALARISESNARRLSAAREVIGGYLAGLDAGPRAAYADRLEAALNRAKPGSRPPAEG</sequence>
<evidence type="ECO:0000256" key="1">
    <source>
        <dbReference type="SAM" id="Phobius"/>
    </source>
</evidence>
<dbReference type="Proteomes" id="UP000277498">
    <property type="component" value="Unassembled WGS sequence"/>
</dbReference>
<dbReference type="RefSeq" id="WP_124087513.1">
    <property type="nucleotide sequence ID" value="NZ_UXAW01000082.1"/>
</dbReference>
<dbReference type="EMBL" id="UXAW01000082">
    <property type="protein sequence ID" value="VDC31190.1"/>
    <property type="molecule type" value="Genomic_DNA"/>
</dbReference>